<sequence length="115" mass="13030">MRLVQFPYVVVRVGCNLCHREGVYRLARLAVRCGPNADLEDVLAELSKSCPYRREPHERSRSQYVPTCHAHFVDLRERTPPDLPPGMGGLRVIDGGLPDDDPTPTPAEIRRRERG</sequence>
<feature type="region of interest" description="Disordered" evidence="1">
    <location>
        <begin position="76"/>
        <end position="115"/>
    </location>
</feature>
<reference evidence="2" key="1">
    <citation type="submission" date="2021-08" db="EMBL/GenBank/DDBJ databases">
        <authorList>
            <person name="Zhang H."/>
            <person name="Xu M."/>
            <person name="Yu Z."/>
            <person name="Yang L."/>
            <person name="Cai Y."/>
        </authorList>
    </citation>
    <scope>NUCLEOTIDE SEQUENCE</scope>
    <source>
        <strain evidence="2">CHL1</strain>
    </source>
</reference>
<protein>
    <submittedName>
        <fullName evidence="2">Uncharacterized protein</fullName>
    </submittedName>
</protein>
<gene>
    <name evidence="2" type="ORF">K6K41_24670</name>
</gene>
<accession>A0A9E6R9K3</accession>
<dbReference type="RefSeq" id="WP_261402931.1">
    <property type="nucleotide sequence ID" value="NZ_CP081869.1"/>
</dbReference>
<evidence type="ECO:0000313" key="3">
    <source>
        <dbReference type="Proteomes" id="UP000825701"/>
    </source>
</evidence>
<dbReference type="KEGG" id="cmet:K6K41_24670"/>
<dbReference type="EMBL" id="CP081869">
    <property type="protein sequence ID" value="QZN99819.1"/>
    <property type="molecule type" value="Genomic_DNA"/>
</dbReference>
<dbReference type="Proteomes" id="UP000825701">
    <property type="component" value="Chromosome"/>
</dbReference>
<proteinExistence type="predicted"/>
<keyword evidence="3" id="KW-1185">Reference proteome</keyword>
<evidence type="ECO:0000313" key="2">
    <source>
        <dbReference type="EMBL" id="QZN99819.1"/>
    </source>
</evidence>
<evidence type="ECO:0000256" key="1">
    <source>
        <dbReference type="SAM" id="MobiDB-lite"/>
    </source>
</evidence>
<name>A0A9E6R9K3_9HYPH</name>
<organism evidence="2 3">
    <name type="scientific">Chenggangzhangella methanolivorans</name>
    <dbReference type="NCBI Taxonomy" id="1437009"/>
    <lineage>
        <taxon>Bacteria</taxon>
        <taxon>Pseudomonadati</taxon>
        <taxon>Pseudomonadota</taxon>
        <taxon>Alphaproteobacteria</taxon>
        <taxon>Hyphomicrobiales</taxon>
        <taxon>Methylopilaceae</taxon>
        <taxon>Chenggangzhangella</taxon>
    </lineage>
</organism>
<dbReference type="AlphaFoldDB" id="A0A9E6R9K3"/>